<dbReference type="EMBL" id="CAEY01000638">
    <property type="status" value="NOT_ANNOTATED_CDS"/>
    <property type="molecule type" value="Genomic_DNA"/>
</dbReference>
<evidence type="ECO:0000313" key="1">
    <source>
        <dbReference type="EnsemblMetazoa" id="tetur24g00600.1"/>
    </source>
</evidence>
<accession>T1KW72</accession>
<name>T1KW72_TETUR</name>
<organism evidence="1 2">
    <name type="scientific">Tetranychus urticae</name>
    <name type="common">Two-spotted spider mite</name>
    <dbReference type="NCBI Taxonomy" id="32264"/>
    <lineage>
        <taxon>Eukaryota</taxon>
        <taxon>Metazoa</taxon>
        <taxon>Ecdysozoa</taxon>
        <taxon>Arthropoda</taxon>
        <taxon>Chelicerata</taxon>
        <taxon>Arachnida</taxon>
        <taxon>Acari</taxon>
        <taxon>Acariformes</taxon>
        <taxon>Trombidiformes</taxon>
        <taxon>Prostigmata</taxon>
        <taxon>Eleutherengona</taxon>
        <taxon>Raphignathae</taxon>
        <taxon>Tetranychoidea</taxon>
        <taxon>Tetranychidae</taxon>
        <taxon>Tetranychus</taxon>
    </lineage>
</organism>
<gene>
    <name evidence="1" type="primary">107367876</name>
</gene>
<dbReference type="KEGG" id="tut:107367876"/>
<reference evidence="2" key="1">
    <citation type="submission" date="2011-08" db="EMBL/GenBank/DDBJ databases">
        <authorList>
            <person name="Rombauts S."/>
        </authorList>
    </citation>
    <scope>NUCLEOTIDE SEQUENCE</scope>
    <source>
        <strain evidence="2">London</strain>
    </source>
</reference>
<dbReference type="HOGENOM" id="CLU_071407_1_0_1"/>
<reference evidence="1" key="2">
    <citation type="submission" date="2015-06" db="UniProtKB">
        <authorList>
            <consortium name="EnsemblMetazoa"/>
        </authorList>
    </citation>
    <scope>IDENTIFICATION</scope>
</reference>
<dbReference type="EnsemblMetazoa" id="tetur24g00600.1">
    <property type="protein sequence ID" value="tetur24g00600.1"/>
    <property type="gene ID" value="tetur24g00600"/>
</dbReference>
<protein>
    <submittedName>
        <fullName evidence="1">Uncharacterized protein</fullName>
    </submittedName>
</protein>
<proteinExistence type="predicted"/>
<dbReference type="AlphaFoldDB" id="T1KW72"/>
<evidence type="ECO:0000313" key="2">
    <source>
        <dbReference type="Proteomes" id="UP000015104"/>
    </source>
</evidence>
<keyword evidence="2" id="KW-1185">Reference proteome</keyword>
<dbReference type="Proteomes" id="UP000015104">
    <property type="component" value="Unassembled WGS sequence"/>
</dbReference>
<sequence length="224" mass="26305">MDHPMRDIEDDISDKVTIKVKVANEGYHDLVIDWSSGESKRKQVFDQLSTIIGIPTRYINGAYMYLGVDDCIVVENYECRKFNPEMSDDDCEERTEPVFLRRLNDGDCFAACIRIIFSRNFVEVTVYLYIRGLFNDNYCTTHYCTSKNRAFINRQAAIASNSELRMKIQSKFAEIPREIHPNMEIILRIEILRDFNILPFIDASWCHLHYLYIGFINPYLRTRG</sequence>